<dbReference type="Proteomes" id="UP000076532">
    <property type="component" value="Unassembled WGS sequence"/>
</dbReference>
<dbReference type="EMBL" id="KV417504">
    <property type="protein sequence ID" value="KZP28339.1"/>
    <property type="molecule type" value="Genomic_DNA"/>
</dbReference>
<feature type="transmembrane region" description="Helical" evidence="1">
    <location>
        <begin position="66"/>
        <end position="88"/>
    </location>
</feature>
<proteinExistence type="predicted"/>
<accession>A0A166RJJ4</accession>
<feature type="transmembrane region" description="Helical" evidence="1">
    <location>
        <begin position="33"/>
        <end position="54"/>
    </location>
</feature>
<organism evidence="2 3">
    <name type="scientific">Athelia psychrophila</name>
    <dbReference type="NCBI Taxonomy" id="1759441"/>
    <lineage>
        <taxon>Eukaryota</taxon>
        <taxon>Fungi</taxon>
        <taxon>Dikarya</taxon>
        <taxon>Basidiomycota</taxon>
        <taxon>Agaricomycotina</taxon>
        <taxon>Agaricomycetes</taxon>
        <taxon>Agaricomycetidae</taxon>
        <taxon>Atheliales</taxon>
        <taxon>Atheliaceae</taxon>
        <taxon>Athelia</taxon>
    </lineage>
</organism>
<keyword evidence="1" id="KW-0812">Transmembrane</keyword>
<sequence>MPQSPSETLCVVISVFVALFCAAIVLAPGIQVLIWLFELVSLFAELSILSLYNLLYALETLTGITYMRFTVSLVLLACLFVYGTRFWVAEPRHRV</sequence>
<dbReference type="AlphaFoldDB" id="A0A166RJJ4"/>
<feature type="transmembrane region" description="Helical" evidence="1">
    <location>
        <begin position="6"/>
        <end position="26"/>
    </location>
</feature>
<reference evidence="2 3" key="1">
    <citation type="journal article" date="2016" name="Mol. Biol. Evol.">
        <title>Comparative Genomics of Early-Diverging Mushroom-Forming Fungi Provides Insights into the Origins of Lignocellulose Decay Capabilities.</title>
        <authorList>
            <person name="Nagy L.G."/>
            <person name="Riley R."/>
            <person name="Tritt A."/>
            <person name="Adam C."/>
            <person name="Daum C."/>
            <person name="Floudas D."/>
            <person name="Sun H."/>
            <person name="Yadav J.S."/>
            <person name="Pangilinan J."/>
            <person name="Larsson K.H."/>
            <person name="Matsuura K."/>
            <person name="Barry K."/>
            <person name="Labutti K."/>
            <person name="Kuo R."/>
            <person name="Ohm R.A."/>
            <person name="Bhattacharya S.S."/>
            <person name="Shirouzu T."/>
            <person name="Yoshinaga Y."/>
            <person name="Martin F.M."/>
            <person name="Grigoriev I.V."/>
            <person name="Hibbett D.S."/>
        </authorList>
    </citation>
    <scope>NUCLEOTIDE SEQUENCE [LARGE SCALE GENOMIC DNA]</scope>
    <source>
        <strain evidence="2 3">CBS 109695</strain>
    </source>
</reference>
<evidence type="ECO:0000313" key="2">
    <source>
        <dbReference type="EMBL" id="KZP28339.1"/>
    </source>
</evidence>
<protein>
    <submittedName>
        <fullName evidence="2">Uncharacterized protein</fullName>
    </submittedName>
</protein>
<name>A0A166RJJ4_9AGAM</name>
<evidence type="ECO:0000256" key="1">
    <source>
        <dbReference type="SAM" id="Phobius"/>
    </source>
</evidence>
<keyword evidence="1" id="KW-0472">Membrane</keyword>
<keyword evidence="3" id="KW-1185">Reference proteome</keyword>
<keyword evidence="1" id="KW-1133">Transmembrane helix</keyword>
<gene>
    <name evidence="2" type="ORF">FIBSPDRAFT_852846</name>
</gene>
<evidence type="ECO:0000313" key="3">
    <source>
        <dbReference type="Proteomes" id="UP000076532"/>
    </source>
</evidence>